<dbReference type="SUPFAM" id="SSF52540">
    <property type="entry name" value="P-loop containing nucleoside triphosphate hydrolases"/>
    <property type="match status" value="1"/>
</dbReference>
<dbReference type="NCBIfam" id="TIGR03598">
    <property type="entry name" value="GTPase_YsxC"/>
    <property type="match status" value="1"/>
</dbReference>
<proteinExistence type="inferred from homology"/>
<accession>A0ABP8LVY8</accession>
<keyword evidence="3 10" id="KW-0132">Cell division</keyword>
<evidence type="ECO:0000256" key="9">
    <source>
        <dbReference type="ARBA" id="ARBA00023306"/>
    </source>
</evidence>
<evidence type="ECO:0000256" key="8">
    <source>
        <dbReference type="ARBA" id="ARBA00023210"/>
    </source>
</evidence>
<keyword evidence="7 10" id="KW-0342">GTP-binding</keyword>
<comment type="cofactor">
    <cofactor evidence="1">
        <name>Mg(2+)</name>
        <dbReference type="ChEBI" id="CHEBI:18420"/>
    </cofactor>
</comment>
<evidence type="ECO:0000256" key="5">
    <source>
        <dbReference type="ARBA" id="ARBA00022741"/>
    </source>
</evidence>
<dbReference type="Pfam" id="PF01926">
    <property type="entry name" value="MMR_HSR1"/>
    <property type="match status" value="1"/>
</dbReference>
<keyword evidence="8 10" id="KW-0717">Septation</keyword>
<evidence type="ECO:0000313" key="13">
    <source>
        <dbReference type="Proteomes" id="UP001501508"/>
    </source>
</evidence>
<evidence type="ECO:0000259" key="11">
    <source>
        <dbReference type="PROSITE" id="PS51706"/>
    </source>
</evidence>
<protein>
    <recommendedName>
        <fullName evidence="10">Probable GTP-binding protein EngB</fullName>
    </recommendedName>
</protein>
<dbReference type="InterPro" id="IPR027417">
    <property type="entry name" value="P-loop_NTPase"/>
</dbReference>
<name>A0ABP8LVY8_9BACT</name>
<comment type="function">
    <text evidence="10">Necessary for normal cell division and for the maintenance of normal septation.</text>
</comment>
<sequence length="204" mass="23641">MIIKEASFVSSNTEFEKCPPPDLPEYAFIGRSNVGKSSLINMITNREKLAKTSSTPGKTQLINHFIIDKSWYLVDLPGYGYAKISKSEREKWQKMTFDYLQQRTNLVCTFVLVDLRHSLQKSDLEFMEMMSENELPFNLVFTKADKLKKNEVERAVKAYLGEMLQFWEDAPASFVTSSERRDGRDELLKAIHDYNQLFTESRAV</sequence>
<keyword evidence="6" id="KW-0460">Magnesium</keyword>
<keyword evidence="5 10" id="KW-0547">Nucleotide-binding</keyword>
<evidence type="ECO:0000256" key="7">
    <source>
        <dbReference type="ARBA" id="ARBA00023134"/>
    </source>
</evidence>
<dbReference type="PROSITE" id="PS51706">
    <property type="entry name" value="G_ENGB"/>
    <property type="match status" value="1"/>
</dbReference>
<dbReference type="EMBL" id="BAABEY010000016">
    <property type="protein sequence ID" value="GAA4436968.1"/>
    <property type="molecule type" value="Genomic_DNA"/>
</dbReference>
<evidence type="ECO:0000313" key="12">
    <source>
        <dbReference type="EMBL" id="GAA4436968.1"/>
    </source>
</evidence>
<keyword evidence="13" id="KW-1185">Reference proteome</keyword>
<gene>
    <name evidence="12" type="primary">yihA</name>
    <name evidence="10" type="synonym">engB</name>
    <name evidence="12" type="ORF">GCM10023091_15600</name>
</gene>
<comment type="caution">
    <text evidence="12">The sequence shown here is derived from an EMBL/GenBank/DDBJ whole genome shotgun (WGS) entry which is preliminary data.</text>
</comment>
<comment type="similarity">
    <text evidence="2 10">Belongs to the TRAFAC class TrmE-Era-EngA-EngB-Septin-like GTPase superfamily. EngB GTPase family.</text>
</comment>
<dbReference type="Gene3D" id="3.40.50.300">
    <property type="entry name" value="P-loop containing nucleotide triphosphate hydrolases"/>
    <property type="match status" value="1"/>
</dbReference>
<evidence type="ECO:0000256" key="3">
    <source>
        <dbReference type="ARBA" id="ARBA00022618"/>
    </source>
</evidence>
<dbReference type="Proteomes" id="UP001501508">
    <property type="component" value="Unassembled WGS sequence"/>
</dbReference>
<dbReference type="InterPro" id="IPR030393">
    <property type="entry name" value="G_ENGB_dom"/>
</dbReference>
<dbReference type="PANTHER" id="PTHR11649">
    <property type="entry name" value="MSS1/TRME-RELATED GTP-BINDING PROTEIN"/>
    <property type="match status" value="1"/>
</dbReference>
<evidence type="ECO:0000256" key="2">
    <source>
        <dbReference type="ARBA" id="ARBA00009638"/>
    </source>
</evidence>
<evidence type="ECO:0000256" key="1">
    <source>
        <dbReference type="ARBA" id="ARBA00001946"/>
    </source>
</evidence>
<feature type="domain" description="EngB-type G" evidence="11">
    <location>
        <begin position="22"/>
        <end position="197"/>
    </location>
</feature>
<keyword evidence="4" id="KW-0479">Metal-binding</keyword>
<evidence type="ECO:0000256" key="4">
    <source>
        <dbReference type="ARBA" id="ARBA00022723"/>
    </source>
</evidence>
<dbReference type="CDD" id="cd01876">
    <property type="entry name" value="YihA_EngB"/>
    <property type="match status" value="1"/>
</dbReference>
<dbReference type="InterPro" id="IPR006073">
    <property type="entry name" value="GTP-bd"/>
</dbReference>
<dbReference type="InterPro" id="IPR019987">
    <property type="entry name" value="GTP-bd_ribosome_bio_YsxC"/>
</dbReference>
<dbReference type="HAMAP" id="MF_00321">
    <property type="entry name" value="GTPase_EngB"/>
    <property type="match status" value="1"/>
</dbReference>
<evidence type="ECO:0000256" key="6">
    <source>
        <dbReference type="ARBA" id="ARBA00022842"/>
    </source>
</evidence>
<evidence type="ECO:0000256" key="10">
    <source>
        <dbReference type="HAMAP-Rule" id="MF_00321"/>
    </source>
</evidence>
<organism evidence="12 13">
    <name type="scientific">Ravibacter arvi</name>
    <dbReference type="NCBI Taxonomy" id="2051041"/>
    <lineage>
        <taxon>Bacteria</taxon>
        <taxon>Pseudomonadati</taxon>
        <taxon>Bacteroidota</taxon>
        <taxon>Cytophagia</taxon>
        <taxon>Cytophagales</taxon>
        <taxon>Spirosomataceae</taxon>
        <taxon>Ravibacter</taxon>
    </lineage>
</organism>
<keyword evidence="9 10" id="KW-0131">Cell cycle</keyword>
<dbReference type="RefSeq" id="WP_345027777.1">
    <property type="nucleotide sequence ID" value="NZ_BAABEY010000016.1"/>
</dbReference>
<dbReference type="PANTHER" id="PTHR11649:SF13">
    <property type="entry name" value="ENGB-TYPE G DOMAIN-CONTAINING PROTEIN"/>
    <property type="match status" value="1"/>
</dbReference>
<reference evidence="13" key="1">
    <citation type="journal article" date="2019" name="Int. J. Syst. Evol. Microbiol.">
        <title>The Global Catalogue of Microorganisms (GCM) 10K type strain sequencing project: providing services to taxonomists for standard genome sequencing and annotation.</title>
        <authorList>
            <consortium name="The Broad Institute Genomics Platform"/>
            <consortium name="The Broad Institute Genome Sequencing Center for Infectious Disease"/>
            <person name="Wu L."/>
            <person name="Ma J."/>
        </authorList>
    </citation>
    <scope>NUCLEOTIDE SEQUENCE [LARGE SCALE GENOMIC DNA]</scope>
    <source>
        <strain evidence="13">JCM 31920</strain>
    </source>
</reference>